<keyword evidence="2" id="KW-0472">Membrane</keyword>
<evidence type="ECO:0000313" key="4">
    <source>
        <dbReference type="Proteomes" id="UP001203207"/>
    </source>
</evidence>
<evidence type="ECO:0000313" key="3">
    <source>
        <dbReference type="EMBL" id="MCL9817588.1"/>
    </source>
</evidence>
<keyword evidence="2" id="KW-1133">Transmembrane helix</keyword>
<name>A0AAE3K906_9EURY</name>
<feature type="compositionally biased region" description="Low complexity" evidence="1">
    <location>
        <begin position="112"/>
        <end position="122"/>
    </location>
</feature>
<feature type="region of interest" description="Disordered" evidence="1">
    <location>
        <begin position="108"/>
        <end position="131"/>
    </location>
</feature>
<dbReference type="RefSeq" id="WP_174653357.1">
    <property type="nucleotide sequence ID" value="NZ_JAKRVX010000004.1"/>
</dbReference>
<evidence type="ECO:0000256" key="1">
    <source>
        <dbReference type="SAM" id="MobiDB-lite"/>
    </source>
</evidence>
<sequence length="131" mass="13338">MTTDETESAGSTMIPGLAAIGLFIVMAVAFVQASFGEPVLFPEGESIVAHIGYALFDLQNDMGTIASEGFLAAFLIIAIGLDVAVDSAIFLAKREEGGSIVSAIADGGWESPADAPDATADTQPLSDGGDK</sequence>
<keyword evidence="2" id="KW-0812">Transmembrane</keyword>
<organism evidence="3 4">
    <name type="scientific">Natronocalculus amylovorans</name>
    <dbReference type="NCBI Taxonomy" id="2917812"/>
    <lineage>
        <taxon>Archaea</taxon>
        <taxon>Methanobacteriati</taxon>
        <taxon>Methanobacteriota</taxon>
        <taxon>Stenosarchaea group</taxon>
        <taxon>Halobacteria</taxon>
        <taxon>Halobacteriales</taxon>
        <taxon>Haloferacaceae</taxon>
        <taxon>Natronocalculus</taxon>
    </lineage>
</organism>
<gene>
    <name evidence="3" type="ORF">AArcSt2_11590</name>
</gene>
<comment type="caution">
    <text evidence="3">The sequence shown here is derived from an EMBL/GenBank/DDBJ whole genome shotgun (WGS) entry which is preliminary data.</text>
</comment>
<dbReference type="Proteomes" id="UP001203207">
    <property type="component" value="Unassembled WGS sequence"/>
</dbReference>
<accession>A0AAE3K906</accession>
<evidence type="ECO:0000256" key="2">
    <source>
        <dbReference type="SAM" id="Phobius"/>
    </source>
</evidence>
<keyword evidence="4" id="KW-1185">Reference proteome</keyword>
<dbReference type="AlphaFoldDB" id="A0AAE3K906"/>
<reference evidence="3" key="1">
    <citation type="journal article" date="2022" name="Syst. Appl. Microbiol.">
        <title>Natronocalculus amylovorans gen. nov., sp. nov., and Natranaeroarchaeum aerophilus sp. nov., dominant culturable amylolytic natronoarchaea from hypersaline soda lakes in southwestern Siberia.</title>
        <authorList>
            <person name="Sorokin D.Y."/>
            <person name="Elcheninov A.G."/>
            <person name="Khizhniak T.V."/>
            <person name="Koenen M."/>
            <person name="Bale N.J."/>
            <person name="Damste J.S.S."/>
            <person name="Kublanov I.V."/>
        </authorList>
    </citation>
    <scope>NUCLEOTIDE SEQUENCE</scope>
    <source>
        <strain evidence="3">AArc-St2</strain>
    </source>
</reference>
<reference evidence="3" key="2">
    <citation type="submission" date="2022-02" db="EMBL/GenBank/DDBJ databases">
        <authorList>
            <person name="Elcheninov A.G."/>
            <person name="Sorokin D.Y."/>
            <person name="Kublanov I.V."/>
        </authorList>
    </citation>
    <scope>NUCLEOTIDE SEQUENCE</scope>
    <source>
        <strain evidence="3">AArc-St2</strain>
    </source>
</reference>
<dbReference type="EMBL" id="JAKRVX010000004">
    <property type="protein sequence ID" value="MCL9817588.1"/>
    <property type="molecule type" value="Genomic_DNA"/>
</dbReference>
<feature type="transmembrane region" description="Helical" evidence="2">
    <location>
        <begin position="12"/>
        <end position="35"/>
    </location>
</feature>
<feature type="transmembrane region" description="Helical" evidence="2">
    <location>
        <begin position="70"/>
        <end position="92"/>
    </location>
</feature>
<protein>
    <submittedName>
        <fullName evidence="3">Proton-conducting membrane transporter</fullName>
    </submittedName>
</protein>
<proteinExistence type="predicted"/>